<protein>
    <submittedName>
        <fullName evidence="1">Uncharacterized protein</fullName>
    </submittedName>
</protein>
<organism evidence="1">
    <name type="scientific">Opuntia streptacantha</name>
    <name type="common">Prickly pear cactus</name>
    <name type="synonym">Opuntia cardona</name>
    <dbReference type="NCBI Taxonomy" id="393608"/>
    <lineage>
        <taxon>Eukaryota</taxon>
        <taxon>Viridiplantae</taxon>
        <taxon>Streptophyta</taxon>
        <taxon>Embryophyta</taxon>
        <taxon>Tracheophyta</taxon>
        <taxon>Spermatophyta</taxon>
        <taxon>Magnoliopsida</taxon>
        <taxon>eudicotyledons</taxon>
        <taxon>Gunneridae</taxon>
        <taxon>Pentapetalae</taxon>
        <taxon>Caryophyllales</taxon>
        <taxon>Cactineae</taxon>
        <taxon>Cactaceae</taxon>
        <taxon>Opuntioideae</taxon>
        <taxon>Opuntia</taxon>
    </lineage>
</organism>
<evidence type="ECO:0000313" key="1">
    <source>
        <dbReference type="EMBL" id="MBA4647726.1"/>
    </source>
</evidence>
<dbReference type="EMBL" id="GISG01152041">
    <property type="protein sequence ID" value="MBA4647726.1"/>
    <property type="molecule type" value="Transcribed_RNA"/>
</dbReference>
<proteinExistence type="predicted"/>
<dbReference type="AlphaFoldDB" id="A0A7C9DR12"/>
<accession>A0A7C9DR12</accession>
<sequence length="113" mass="12102">MKVLTAIANCPKPFSIDSGGVEAVAGGGGDGGDLGPFRTHGGVSKTALPAVLQPRVIVYDGVCHLCHRGALSLWICQCTIESCNFISVNLMWFCTSSRLSFSHSCWLSELRRM</sequence>
<name>A0A7C9DR12_OPUST</name>
<reference evidence="1" key="1">
    <citation type="journal article" date="2013" name="J. Plant Res.">
        <title>Effect of fungi and light on seed germination of three Opuntia species from semiarid lands of central Mexico.</title>
        <authorList>
            <person name="Delgado-Sanchez P."/>
            <person name="Jimenez-Bremont J.F."/>
            <person name="Guerrero-Gonzalez Mde L."/>
            <person name="Flores J."/>
        </authorList>
    </citation>
    <scope>NUCLEOTIDE SEQUENCE</scope>
    <source>
        <tissue evidence="1">Cladode</tissue>
    </source>
</reference>
<reference evidence="1" key="2">
    <citation type="submission" date="2020-07" db="EMBL/GenBank/DDBJ databases">
        <authorList>
            <person name="Vera ALvarez R."/>
            <person name="Arias-Moreno D.M."/>
            <person name="Jimenez-Jacinto V."/>
            <person name="Jimenez-Bremont J.F."/>
            <person name="Swaminathan K."/>
            <person name="Moose S.P."/>
            <person name="Guerrero-Gonzalez M.L."/>
            <person name="Marino-Ramirez L."/>
            <person name="Landsman D."/>
            <person name="Rodriguez-Kessler M."/>
            <person name="Delgado-Sanchez P."/>
        </authorList>
    </citation>
    <scope>NUCLEOTIDE SEQUENCE</scope>
    <source>
        <tissue evidence="1">Cladode</tissue>
    </source>
</reference>